<gene>
    <name evidence="3" type="ORF">L21SP3_01374</name>
</gene>
<dbReference type="EMBL" id="CP019633">
    <property type="protein sequence ID" value="AQQ09568.1"/>
    <property type="molecule type" value="Genomic_DNA"/>
</dbReference>
<evidence type="ECO:0000313" key="3">
    <source>
        <dbReference type="EMBL" id="AQQ09568.1"/>
    </source>
</evidence>
<keyword evidence="4" id="KW-1185">Reference proteome</keyword>
<dbReference type="Proteomes" id="UP000188273">
    <property type="component" value="Chromosome"/>
</dbReference>
<evidence type="ECO:0000256" key="1">
    <source>
        <dbReference type="SAM" id="MobiDB-lite"/>
    </source>
</evidence>
<evidence type="ECO:0000259" key="2">
    <source>
        <dbReference type="SMART" id="SM00834"/>
    </source>
</evidence>
<dbReference type="PANTHER" id="PTHR34404">
    <property type="entry name" value="REGULATORY PROTEIN, FMDB FAMILY"/>
    <property type="match status" value="1"/>
</dbReference>
<dbReference type="NCBIfam" id="TIGR02605">
    <property type="entry name" value="CxxC_CxxC_SSSS"/>
    <property type="match status" value="1"/>
</dbReference>
<name>A0A1Q2HQ62_9BACT</name>
<organism evidence="3 4">
    <name type="scientific">Sedimentisphaera cyanobacteriorum</name>
    <dbReference type="NCBI Taxonomy" id="1940790"/>
    <lineage>
        <taxon>Bacteria</taxon>
        <taxon>Pseudomonadati</taxon>
        <taxon>Planctomycetota</taxon>
        <taxon>Phycisphaerae</taxon>
        <taxon>Sedimentisphaerales</taxon>
        <taxon>Sedimentisphaeraceae</taxon>
        <taxon>Sedimentisphaera</taxon>
    </lineage>
</organism>
<evidence type="ECO:0000313" key="4">
    <source>
        <dbReference type="Proteomes" id="UP000188273"/>
    </source>
</evidence>
<sequence>MPTYDYKCSECGYEFEKFQQITASPLRKCPECGKMKLKRLIGTGAGAIFKGSGFYETDYRSESYKAGEKKASEAKSEKKSGKDAAKSEKSPSSESKPQDGKPAETKSA</sequence>
<dbReference type="KEGG" id="pbu:L21SP3_01374"/>
<accession>A0A1Q2HQ62</accession>
<feature type="region of interest" description="Disordered" evidence="1">
    <location>
        <begin position="66"/>
        <end position="108"/>
    </location>
</feature>
<dbReference type="SMART" id="SM00834">
    <property type="entry name" value="CxxC_CXXC_SSSS"/>
    <property type="match status" value="1"/>
</dbReference>
<dbReference type="PANTHER" id="PTHR34404:SF2">
    <property type="entry name" value="CONSERVED SERINE RICH PROTEIN"/>
    <property type="match status" value="1"/>
</dbReference>
<feature type="domain" description="Putative regulatory protein FmdB zinc ribbon" evidence="2">
    <location>
        <begin position="1"/>
        <end position="42"/>
    </location>
</feature>
<dbReference type="OrthoDB" id="9813321at2"/>
<protein>
    <submittedName>
        <fullName evidence="3">Putative regulatory protein, FmdB family</fullName>
    </submittedName>
</protein>
<dbReference type="AlphaFoldDB" id="A0A1Q2HQ62"/>
<reference evidence="4" key="1">
    <citation type="submission" date="2017-02" db="EMBL/GenBank/DDBJ databases">
        <title>Comparative genomics and description of representatives of a novel lineage of planctomycetes thriving in anoxic sediments.</title>
        <authorList>
            <person name="Spring S."/>
            <person name="Bunk B."/>
            <person name="Sproer C."/>
            <person name="Klenk H.-P."/>
        </authorList>
    </citation>
    <scope>NUCLEOTIDE SEQUENCE [LARGE SCALE GENOMIC DNA]</scope>
    <source>
        <strain evidence="4">L21-RPul-D3</strain>
    </source>
</reference>
<dbReference type="STRING" id="1940790.L21SP3_01374"/>
<dbReference type="Pfam" id="PF09723">
    <property type="entry name" value="Zn_ribbon_8"/>
    <property type="match status" value="1"/>
</dbReference>
<dbReference type="RefSeq" id="WP_077540152.1">
    <property type="nucleotide sequence ID" value="NZ_CP019633.1"/>
</dbReference>
<proteinExistence type="predicted"/>
<dbReference type="InterPro" id="IPR013429">
    <property type="entry name" value="Regulatory_FmdB_Zinc_ribbon"/>
</dbReference>